<feature type="domain" description="Sushi" evidence="8">
    <location>
        <begin position="491"/>
        <end position="550"/>
    </location>
</feature>
<evidence type="ECO:0000256" key="5">
    <source>
        <dbReference type="ARBA" id="ARBA00023180"/>
    </source>
</evidence>
<feature type="disulfide bond" evidence="6">
    <location>
        <begin position="332"/>
        <end position="359"/>
    </location>
</feature>
<evidence type="ECO:0000313" key="10">
    <source>
        <dbReference type="RefSeq" id="XP_007470788.1"/>
    </source>
</evidence>
<dbReference type="InterPro" id="IPR000436">
    <property type="entry name" value="Sushi_SCR_CCP_dom"/>
</dbReference>
<evidence type="ECO:0000256" key="6">
    <source>
        <dbReference type="PROSITE-ProRule" id="PRU00302"/>
    </source>
</evidence>
<feature type="disulfide bond" evidence="6">
    <location>
        <begin position="579"/>
        <end position="606"/>
    </location>
</feature>
<dbReference type="Gene3D" id="2.10.70.10">
    <property type="entry name" value="Complement Module, domain 1"/>
    <property type="match status" value="8"/>
</dbReference>
<sequence length="665" mass="73934">MTESSSSATCSTKGEYKVECPEEEEAPKKKIHSHEAQHKNFLIINKSKGGRPEWLKIDMCRKVSAKQQRAPVMVLHRKGTMASWPFSGPWRVSDPILFQVTLVAALLATVLGICGPPPYLQFASPINELNETEFETGTTLKYSCRPGYSRTSSRSHVVTCDSTGSWKYRDFCVKKRCGNPGELLNGQVTAKTDYSFGSQIEFSCSEGYILTGSATSFCEIQDKGVGWSDPLPSCEIVKCEPPPAISNGKHNGGDEDFYTYGSSVTYSCDPEFSMLGTASISCRLENKTIGVWNPSPPICKKIICPQPVVKDGKIISGFGPIYTYKQTIVFDCNKGYRLKGNKLIHCGADNSWHPPPPICELNGCAGLPYIPHATWGRYGYQKPAEKEVYDIGTALRYFCLSGYKPKADGPTTVTCQRNLEWTPYIQCEEVCCPIVELNNGKITQLRKSDIDNSCTYFYGDEVSYTCHKKYTSHARCTEDGTWSPKTPECYPDCDSPPVIANGHYKLVNPFLGLKSVEATYKCDEGYTLVGKNKLSCTSSGWSPAAPQCKALCLKPEIEHGRLSVDKDGYVEPENVTVQCDSHYGLVGSQSITCSENRTWYPEVPKCEWEYAEGCEQVVKGKKLMQCLPTPEEVRLALEVYKLYLEIQKLELQKDEAKQAIQEGSP</sequence>
<feature type="domain" description="Sushi" evidence="8">
    <location>
        <begin position="175"/>
        <end position="236"/>
    </location>
</feature>
<feature type="domain" description="Sushi" evidence="8">
    <location>
        <begin position="362"/>
        <end position="429"/>
    </location>
</feature>
<evidence type="ECO:0000256" key="7">
    <source>
        <dbReference type="SAM" id="MobiDB-lite"/>
    </source>
</evidence>
<evidence type="ECO:0000256" key="3">
    <source>
        <dbReference type="ARBA" id="ARBA00022737"/>
    </source>
</evidence>
<dbReference type="InterPro" id="IPR040514">
    <property type="entry name" value="C4bp_oligo"/>
</dbReference>
<dbReference type="GeneID" id="103087891"/>
<dbReference type="Gene3D" id="1.20.5.3730">
    <property type="match status" value="1"/>
</dbReference>
<feature type="domain" description="Sushi" evidence="8">
    <location>
        <begin position="237"/>
        <end position="301"/>
    </location>
</feature>
<dbReference type="PANTHER" id="PTHR19325">
    <property type="entry name" value="COMPLEMENT COMPONENT-RELATED SUSHI DOMAIN-CONTAINING"/>
    <property type="match status" value="1"/>
</dbReference>
<gene>
    <name evidence="10" type="primary">LOC103087891</name>
</gene>
<evidence type="ECO:0000256" key="4">
    <source>
        <dbReference type="ARBA" id="ARBA00023157"/>
    </source>
</evidence>
<feature type="domain" description="Sushi" evidence="8">
    <location>
        <begin position="551"/>
        <end position="608"/>
    </location>
</feature>
<feature type="disulfide bond" evidence="6">
    <location>
        <begin position="239"/>
        <end position="282"/>
    </location>
</feature>
<keyword evidence="9" id="KW-1185">Reference proteome</keyword>
<dbReference type="OrthoDB" id="8961654at2759"/>
<dbReference type="PANTHER" id="PTHR19325:SF551">
    <property type="entry name" value="ZONA PELLUCIDA SPERM-BINDING PROTEIN 3 RECEPTOR"/>
    <property type="match status" value="1"/>
</dbReference>
<name>A0A340YCM8_LIPVE</name>
<evidence type="ECO:0000256" key="2">
    <source>
        <dbReference type="ARBA" id="ARBA00022729"/>
    </source>
</evidence>
<dbReference type="KEGG" id="lve:103087891"/>
<keyword evidence="2" id="KW-0732">Signal</keyword>
<dbReference type="SUPFAM" id="SSF57535">
    <property type="entry name" value="Complement control module/SCR domain"/>
    <property type="match status" value="8"/>
</dbReference>
<organism evidence="9 10">
    <name type="scientific">Lipotes vexillifer</name>
    <name type="common">Yangtze river dolphin</name>
    <dbReference type="NCBI Taxonomy" id="118797"/>
    <lineage>
        <taxon>Eukaryota</taxon>
        <taxon>Metazoa</taxon>
        <taxon>Chordata</taxon>
        <taxon>Craniata</taxon>
        <taxon>Vertebrata</taxon>
        <taxon>Euteleostomi</taxon>
        <taxon>Mammalia</taxon>
        <taxon>Eutheria</taxon>
        <taxon>Laurasiatheria</taxon>
        <taxon>Artiodactyla</taxon>
        <taxon>Whippomorpha</taxon>
        <taxon>Cetacea</taxon>
        <taxon>Odontoceti</taxon>
        <taxon>Lipotidae</taxon>
        <taxon>Lipotes</taxon>
    </lineage>
</organism>
<feature type="domain" description="Sushi" evidence="8">
    <location>
        <begin position="302"/>
        <end position="361"/>
    </location>
</feature>
<feature type="domain" description="Sushi" evidence="8">
    <location>
        <begin position="112"/>
        <end position="174"/>
    </location>
</feature>
<feature type="compositionally biased region" description="Polar residues" evidence="7">
    <location>
        <begin position="1"/>
        <end position="12"/>
    </location>
</feature>
<dbReference type="FunCoup" id="A0A340YCM8">
    <property type="interactions" value="124"/>
</dbReference>
<keyword evidence="5" id="KW-0325">Glycoprotein</keyword>
<feature type="non-terminal residue" evidence="10">
    <location>
        <position position="665"/>
    </location>
</feature>
<comment type="caution">
    <text evidence="6">Lacks conserved residue(s) required for the propagation of feature annotation.</text>
</comment>
<dbReference type="CDD" id="cd00033">
    <property type="entry name" value="CCP"/>
    <property type="match status" value="8"/>
</dbReference>
<proteinExistence type="predicted"/>
<dbReference type="Proteomes" id="UP000265300">
    <property type="component" value="Unplaced"/>
</dbReference>
<feature type="disulfide bond" evidence="6">
    <location>
        <begin position="493"/>
        <end position="536"/>
    </location>
</feature>
<protein>
    <submittedName>
        <fullName evidence="10">C4b-binding protein alpha chain-like</fullName>
    </submittedName>
</protein>
<dbReference type="STRING" id="118797.A0A340YCM8"/>
<feature type="region of interest" description="Disordered" evidence="7">
    <location>
        <begin position="1"/>
        <end position="34"/>
    </location>
</feature>
<evidence type="ECO:0000256" key="1">
    <source>
        <dbReference type="ARBA" id="ARBA00022659"/>
    </source>
</evidence>
<accession>A0A340YCM8</accession>
<dbReference type="Pfam" id="PF00084">
    <property type="entry name" value="Sushi"/>
    <property type="match status" value="8"/>
</dbReference>
<dbReference type="SMART" id="SM00032">
    <property type="entry name" value="CCP"/>
    <property type="match status" value="8"/>
</dbReference>
<dbReference type="AlphaFoldDB" id="A0A340YCM8"/>
<evidence type="ECO:0000313" key="9">
    <source>
        <dbReference type="Proteomes" id="UP000265300"/>
    </source>
</evidence>
<dbReference type="PROSITE" id="PS50923">
    <property type="entry name" value="SUSHI"/>
    <property type="match status" value="7"/>
</dbReference>
<evidence type="ECO:0000259" key="8">
    <source>
        <dbReference type="PROSITE" id="PS50923"/>
    </source>
</evidence>
<keyword evidence="4 6" id="KW-1015">Disulfide bond</keyword>
<dbReference type="InParanoid" id="A0A340YCM8"/>
<dbReference type="InterPro" id="IPR050350">
    <property type="entry name" value="Compl-Cell_Adhes-Reg"/>
</dbReference>
<dbReference type="FunFam" id="2.10.70.10:FF:000055">
    <property type="entry name" value="Complement decay-accelerating factor, GPI-anchored"/>
    <property type="match status" value="1"/>
</dbReference>
<dbReference type="Pfam" id="PF18453">
    <property type="entry name" value="C4bp_oligo"/>
    <property type="match status" value="1"/>
</dbReference>
<keyword evidence="1 6" id="KW-0768">Sushi</keyword>
<keyword evidence="3" id="KW-0677">Repeat</keyword>
<reference evidence="10" key="1">
    <citation type="submission" date="2025-08" db="UniProtKB">
        <authorList>
            <consortium name="RefSeq"/>
        </authorList>
    </citation>
    <scope>IDENTIFICATION</scope>
</reference>
<dbReference type="InterPro" id="IPR035976">
    <property type="entry name" value="Sushi/SCR/CCP_sf"/>
</dbReference>
<dbReference type="RefSeq" id="XP_007470788.1">
    <property type="nucleotide sequence ID" value="XM_007470726.1"/>
</dbReference>
<dbReference type="FunFam" id="2.10.70.10:FF:000014">
    <property type="entry name" value="Membrane cofactor protein"/>
    <property type="match status" value="2"/>
</dbReference>